<feature type="compositionally biased region" description="Low complexity" evidence="2">
    <location>
        <begin position="622"/>
        <end position="638"/>
    </location>
</feature>
<dbReference type="PANTHER" id="PTHR16181:SF29">
    <property type="entry name" value="PROTEIN FAM83A-RELATED"/>
    <property type="match status" value="1"/>
</dbReference>
<evidence type="ECO:0000256" key="2">
    <source>
        <dbReference type="SAM" id="MobiDB-lite"/>
    </source>
</evidence>
<feature type="region of interest" description="Disordered" evidence="2">
    <location>
        <begin position="806"/>
        <end position="941"/>
    </location>
</feature>
<accession>A0ABQ9CPL6</accession>
<feature type="compositionally biased region" description="Basic and acidic residues" evidence="2">
    <location>
        <begin position="811"/>
        <end position="827"/>
    </location>
</feature>
<feature type="domain" description="Scaffolding anchor of CK1" evidence="3">
    <location>
        <begin position="268"/>
        <end position="347"/>
    </location>
</feature>
<dbReference type="InterPro" id="IPR050944">
    <property type="entry name" value="FAM83"/>
</dbReference>
<evidence type="ECO:0000313" key="5">
    <source>
        <dbReference type="Proteomes" id="UP001145742"/>
    </source>
</evidence>
<dbReference type="EMBL" id="WHWB01034834">
    <property type="protein sequence ID" value="KAJ7403487.1"/>
    <property type="molecule type" value="Genomic_DNA"/>
</dbReference>
<feature type="compositionally biased region" description="Polar residues" evidence="2">
    <location>
        <begin position="641"/>
        <end position="652"/>
    </location>
</feature>
<evidence type="ECO:0000313" key="4">
    <source>
        <dbReference type="EMBL" id="KAJ7403487.1"/>
    </source>
</evidence>
<sequence length="1096" mass="124350">METSSLLSSLHDECRSDNYIEPHYKEWYRIAIDALIEGGLDAYKEFLSKERCSEFLADEEIDYILNNVHKLPQNTIYSSNHAIDDTSSSGTYWPIESDVEAPNLDLGWPYLMPGISGGTNIDLLFHPPRAQPYTIKETIRKMIRDARKVIAIVMDMFTDVDIFREIVEASARGIAVYLLLDESNFSHFLKMTEKQGCQVQRLRVWAPQFRTDIEVLEHVQRRPMRLMKGLEHKFYEEQLRELGLFSQEERRLRGDLITLYDCLKGGGSQNMRVRTVKGQDYYSKTGAKFHGKLEQKFILVDCKKVIYGSYSFMWSFEKTNLSMVQVITGQLVESFDEEFRTLYARSSVPSSFAPELVRVNSRRTLWDNDTYQNSVASLASVSSQINLFGRQDKVHKIDPVCWKTRGRYAVNEIDKYGLRNQAYSKQPFHPGFNVQNPVQQYQPSEKNEHWKRHSYAGEKPERTPYLLLNRAINRASHPSNTWKMPSDSLSIVSSLRGGYANNYNIPQQSFADHFSRPKVNLAERNSIVRRSFNGTDNHIRHLQQRMPTLEHTTKSFLRNWRIKSYLNDQSDYPVESNGSALGDRYDSYDTAENIKAHALYSHSRLRSSLVFQPTLPEQQEVSSCASSSNSTIIGSEGSATPKGTSNHAPSVENGTDNVLEDLSTNFPLKSDAPKNHRIHTADNTKPTVNSNATGDSSLYLYTTLCTDKHSENMKNLQNENMLKRRSFPMFNSKSILDPDANKHASNYVYSTLTRHRIKQPVSPKLPEDVLKSAKSLHSVTNHLPQEEKNLKGDLKSPSASKAISMAALTEASKEESSKDCTSKKESKNSPSFLKKGSQKLRSFLNLTPDKKENLSKNKGPAFYRMCSSSDTLVSEDENQKPKISENKTDCSPRRKRNTSSNSQGSLNRSKEDVTGSPTKSPKSPKSPKSQKPPSDESNKKCPLLCPLETKFIETAGDASTPRFNTEQIQYQDVKEVSTNTTSESAPVSALQRASSVTPQQASSKQQEELRSRLSERRVYSRFEPFCKMENAGQPAGNAANSSSHLSDIKSKTLGNNYGRSNHMVSYNSTAYHPLQPNENKLRGFMQKFGNFLHKNK</sequence>
<evidence type="ECO:0000256" key="1">
    <source>
        <dbReference type="ARBA" id="ARBA00006937"/>
    </source>
</evidence>
<protein>
    <submittedName>
        <fullName evidence="4">Protein FAM83B</fullName>
    </submittedName>
</protein>
<feature type="compositionally biased region" description="Basic and acidic residues" evidence="2">
    <location>
        <begin position="1005"/>
        <end position="1014"/>
    </location>
</feature>
<feature type="region of interest" description="Disordered" evidence="2">
    <location>
        <begin position="780"/>
        <end position="799"/>
    </location>
</feature>
<evidence type="ECO:0000259" key="3">
    <source>
        <dbReference type="Pfam" id="PF07894"/>
    </source>
</evidence>
<dbReference type="InterPro" id="IPR012461">
    <property type="entry name" value="SACK1"/>
</dbReference>
<feature type="region of interest" description="Disordered" evidence="2">
    <location>
        <begin position="973"/>
        <end position="1014"/>
    </location>
</feature>
<dbReference type="Gene3D" id="3.30.870.10">
    <property type="entry name" value="Endonuclease Chain A"/>
    <property type="match status" value="1"/>
</dbReference>
<dbReference type="Pfam" id="PF07894">
    <property type="entry name" value="SACK1"/>
    <property type="match status" value="2"/>
</dbReference>
<feature type="region of interest" description="Disordered" evidence="2">
    <location>
        <begin position="619"/>
        <end position="652"/>
    </location>
</feature>
<organism evidence="4 5">
    <name type="scientific">Willisornis vidua</name>
    <name type="common">Xingu scale-backed antbird</name>
    <dbReference type="NCBI Taxonomy" id="1566151"/>
    <lineage>
        <taxon>Eukaryota</taxon>
        <taxon>Metazoa</taxon>
        <taxon>Chordata</taxon>
        <taxon>Craniata</taxon>
        <taxon>Vertebrata</taxon>
        <taxon>Euteleostomi</taxon>
        <taxon>Archelosauria</taxon>
        <taxon>Archosauria</taxon>
        <taxon>Dinosauria</taxon>
        <taxon>Saurischia</taxon>
        <taxon>Theropoda</taxon>
        <taxon>Coelurosauria</taxon>
        <taxon>Aves</taxon>
        <taxon>Neognathae</taxon>
        <taxon>Neoaves</taxon>
        <taxon>Telluraves</taxon>
        <taxon>Australaves</taxon>
        <taxon>Passeriformes</taxon>
        <taxon>Thamnophilidae</taxon>
        <taxon>Willisornis</taxon>
    </lineage>
</organism>
<feature type="compositionally biased region" description="Low complexity" evidence="2">
    <location>
        <begin position="916"/>
        <end position="932"/>
    </location>
</feature>
<keyword evidence="5" id="KW-1185">Reference proteome</keyword>
<gene>
    <name evidence="4" type="primary">FAM83B</name>
    <name evidence="4" type="ORF">WISP_150613</name>
</gene>
<reference evidence="4" key="1">
    <citation type="submission" date="2019-10" db="EMBL/GenBank/DDBJ databases">
        <authorList>
            <person name="Soares A.E.R."/>
            <person name="Aleixo A."/>
            <person name="Schneider P."/>
            <person name="Miyaki C.Y."/>
            <person name="Schneider M.P."/>
            <person name="Mello C."/>
            <person name="Vasconcelos A.T.R."/>
        </authorList>
    </citation>
    <scope>NUCLEOTIDE SEQUENCE</scope>
    <source>
        <tissue evidence="4">Muscle</tissue>
    </source>
</reference>
<comment type="similarity">
    <text evidence="1">Belongs to the FAM83 family.</text>
</comment>
<feature type="region of interest" description="Disordered" evidence="2">
    <location>
        <begin position="667"/>
        <end position="690"/>
    </location>
</feature>
<feature type="compositionally biased region" description="Basic and acidic residues" evidence="2">
    <location>
        <begin position="784"/>
        <end position="794"/>
    </location>
</feature>
<feature type="compositionally biased region" description="Polar residues" evidence="2">
    <location>
        <begin position="973"/>
        <end position="1004"/>
    </location>
</feature>
<dbReference type="CDD" id="cd09182">
    <property type="entry name" value="PLDc_FAM83B_N"/>
    <property type="match status" value="1"/>
</dbReference>
<dbReference type="SUPFAM" id="SSF56024">
    <property type="entry name" value="Phospholipase D/nuclease"/>
    <property type="match status" value="1"/>
</dbReference>
<feature type="compositionally biased region" description="Polar residues" evidence="2">
    <location>
        <begin position="898"/>
        <end position="907"/>
    </location>
</feature>
<dbReference type="PANTHER" id="PTHR16181">
    <property type="entry name" value="PROTEIN FAM83A-RELATED"/>
    <property type="match status" value="1"/>
</dbReference>
<name>A0ABQ9CPL6_9PASS</name>
<comment type="caution">
    <text evidence="4">The sequence shown here is derived from an EMBL/GenBank/DDBJ whole genome shotgun (WGS) entry which is preliminary data.</text>
</comment>
<feature type="compositionally biased region" description="Basic and acidic residues" evidence="2">
    <location>
        <begin position="671"/>
        <end position="682"/>
    </location>
</feature>
<feature type="compositionally biased region" description="Basic and acidic residues" evidence="2">
    <location>
        <begin position="877"/>
        <end position="892"/>
    </location>
</feature>
<feature type="domain" description="Scaffolding anchor of CK1" evidence="3">
    <location>
        <begin position="13"/>
        <end position="203"/>
    </location>
</feature>
<dbReference type="Proteomes" id="UP001145742">
    <property type="component" value="Unassembled WGS sequence"/>
</dbReference>
<proteinExistence type="inferred from homology"/>